<gene>
    <name evidence="3" type="ORF">N7456_002554</name>
</gene>
<feature type="transmembrane region" description="Helical" evidence="1">
    <location>
        <begin position="247"/>
        <end position="268"/>
    </location>
</feature>
<feature type="domain" description="DUF7136" evidence="2">
    <location>
        <begin position="14"/>
        <end position="220"/>
    </location>
</feature>
<dbReference type="InterPro" id="IPR055560">
    <property type="entry name" value="DUF7136"/>
</dbReference>
<evidence type="ECO:0000259" key="2">
    <source>
        <dbReference type="Pfam" id="PF23584"/>
    </source>
</evidence>
<keyword evidence="1" id="KW-0472">Membrane</keyword>
<dbReference type="Proteomes" id="UP001149165">
    <property type="component" value="Unassembled WGS sequence"/>
</dbReference>
<keyword evidence="1" id="KW-1133">Transmembrane helix</keyword>
<proteinExistence type="predicted"/>
<sequence>MDTTSTNSSVKIPTPQTTELDLFFPKNATYAPNQDFPLLWGLQNADLAWDMRMRLSWELDRLDKPLPQPETGIFPRQNYSGPISNYTTYGKTPADPLFLYYFPDALRNISTGEWKLSWKFGFYLTCSKTNYSEQPLYQFDRLQPTELIFSVSQSGEELDLLALGNSSTSCTDTANSSSITYHIIDYETELSGNCPILNQTSLKATPCALSFNQTLVDEIEGGAVANCSSGDWDRFVNTCQTGGAAQILPHGYGLWGVMLFVLVLSIIIV</sequence>
<accession>A0A9W9G9C2</accession>
<organism evidence="3 4">
    <name type="scientific">Penicillium angulare</name>
    <dbReference type="NCBI Taxonomy" id="116970"/>
    <lineage>
        <taxon>Eukaryota</taxon>
        <taxon>Fungi</taxon>
        <taxon>Dikarya</taxon>
        <taxon>Ascomycota</taxon>
        <taxon>Pezizomycotina</taxon>
        <taxon>Eurotiomycetes</taxon>
        <taxon>Eurotiomycetidae</taxon>
        <taxon>Eurotiales</taxon>
        <taxon>Aspergillaceae</taxon>
        <taxon>Penicillium</taxon>
    </lineage>
</organism>
<name>A0A9W9G9C2_9EURO</name>
<dbReference type="OrthoDB" id="4490227at2759"/>
<reference evidence="3" key="2">
    <citation type="journal article" date="2023" name="IMA Fungus">
        <title>Comparative genomic study of the Penicillium genus elucidates a diverse pangenome and 15 lateral gene transfer events.</title>
        <authorList>
            <person name="Petersen C."/>
            <person name="Sorensen T."/>
            <person name="Nielsen M.R."/>
            <person name="Sondergaard T.E."/>
            <person name="Sorensen J.L."/>
            <person name="Fitzpatrick D.A."/>
            <person name="Frisvad J.C."/>
            <person name="Nielsen K.L."/>
        </authorList>
    </citation>
    <scope>NUCLEOTIDE SEQUENCE</scope>
    <source>
        <strain evidence="3">IBT 30069</strain>
    </source>
</reference>
<dbReference type="Pfam" id="PF23584">
    <property type="entry name" value="DUF7136"/>
    <property type="match status" value="1"/>
</dbReference>
<protein>
    <recommendedName>
        <fullName evidence="2">DUF7136 domain-containing protein</fullName>
    </recommendedName>
</protein>
<reference evidence="3" key="1">
    <citation type="submission" date="2022-11" db="EMBL/GenBank/DDBJ databases">
        <authorList>
            <person name="Petersen C."/>
        </authorList>
    </citation>
    <scope>NUCLEOTIDE SEQUENCE</scope>
    <source>
        <strain evidence="3">IBT 30069</strain>
    </source>
</reference>
<keyword evidence="1" id="KW-0812">Transmembrane</keyword>
<dbReference type="EMBL" id="JAPQKH010000002">
    <property type="protein sequence ID" value="KAJ5114020.1"/>
    <property type="molecule type" value="Genomic_DNA"/>
</dbReference>
<dbReference type="AlphaFoldDB" id="A0A9W9G9C2"/>
<evidence type="ECO:0000313" key="4">
    <source>
        <dbReference type="Proteomes" id="UP001149165"/>
    </source>
</evidence>
<comment type="caution">
    <text evidence="3">The sequence shown here is derived from an EMBL/GenBank/DDBJ whole genome shotgun (WGS) entry which is preliminary data.</text>
</comment>
<keyword evidence="4" id="KW-1185">Reference proteome</keyword>
<evidence type="ECO:0000313" key="3">
    <source>
        <dbReference type="EMBL" id="KAJ5114020.1"/>
    </source>
</evidence>
<evidence type="ECO:0000256" key="1">
    <source>
        <dbReference type="SAM" id="Phobius"/>
    </source>
</evidence>